<dbReference type="EMBL" id="CP101497">
    <property type="protein sequence ID" value="UTT62105.1"/>
    <property type="molecule type" value="Genomic_DNA"/>
</dbReference>
<gene>
    <name evidence="2" type="ORF">NNL39_10595</name>
</gene>
<reference evidence="2" key="1">
    <citation type="submission" date="2022-07" db="EMBL/GenBank/DDBJ databases">
        <title>Taxonomic analysis of Microcella humidisoli nov. sp., isolated from riverside soil.</title>
        <authorList>
            <person name="Molina K.M."/>
            <person name="Kim S.B."/>
        </authorList>
    </citation>
    <scope>NUCLEOTIDE SEQUENCE</scope>
    <source>
        <strain evidence="2">MMS21-STM10</strain>
    </source>
</reference>
<feature type="region of interest" description="Disordered" evidence="1">
    <location>
        <begin position="61"/>
        <end position="95"/>
    </location>
</feature>
<accession>A0ABY5FW41</accession>
<name>A0ABY5FW41_9MICO</name>
<feature type="compositionally biased region" description="Polar residues" evidence="1">
    <location>
        <begin position="82"/>
        <end position="92"/>
    </location>
</feature>
<protein>
    <submittedName>
        <fullName evidence="2">Uncharacterized protein</fullName>
    </submittedName>
</protein>
<dbReference type="Proteomes" id="UP001060039">
    <property type="component" value="Chromosome"/>
</dbReference>
<organism evidence="2 3">
    <name type="scientific">Microcella humidisoli</name>
    <dbReference type="NCBI Taxonomy" id="2963406"/>
    <lineage>
        <taxon>Bacteria</taxon>
        <taxon>Bacillati</taxon>
        <taxon>Actinomycetota</taxon>
        <taxon>Actinomycetes</taxon>
        <taxon>Micrococcales</taxon>
        <taxon>Microbacteriaceae</taxon>
        <taxon>Microcella</taxon>
    </lineage>
</organism>
<evidence type="ECO:0000313" key="2">
    <source>
        <dbReference type="EMBL" id="UTT62105.1"/>
    </source>
</evidence>
<keyword evidence="3" id="KW-1185">Reference proteome</keyword>
<proteinExistence type="predicted"/>
<sequence length="367" mass="38700">MIDGAQPGASREPALGLERELSDAELARRAYGRTGTPLDELRAAAAADELARRRAAEAAALERRRNAAHDAARGAASDTADGSPTASASTGDAPSRVRPWYRRPIAAVAALLVLVAGGAAVDSIVRAPGGEPAALTLLEQAPSALEQQHTIDLVRASFRTPSGARIIDRFDPLDVVGFTSESPSFDGATVIASVCTAIIRERVVLDWLCVDAEQFADSGLRATFATLDGVVQVRWPPDTEPAASLDAPEAAAPSILDLIVTEQLVRRIVVFEEIAQTGDELTAGPVVVGETTTTRVLMYQATAADIDDGQRLCLMAEREEPPFDAVCAPQSFAERDGLQLSFVDGDQIVDVRVSAEGIVRLVARDAG</sequence>
<evidence type="ECO:0000313" key="3">
    <source>
        <dbReference type="Proteomes" id="UP001060039"/>
    </source>
</evidence>
<evidence type="ECO:0000256" key="1">
    <source>
        <dbReference type="SAM" id="MobiDB-lite"/>
    </source>
</evidence>
<feature type="compositionally biased region" description="Basic and acidic residues" evidence="1">
    <location>
        <begin position="61"/>
        <end position="72"/>
    </location>
</feature>
<dbReference type="RefSeq" id="WP_255159247.1">
    <property type="nucleotide sequence ID" value="NZ_CP101497.1"/>
</dbReference>